<protein>
    <recommendedName>
        <fullName evidence="1">Hint domain-containing protein</fullName>
    </recommendedName>
</protein>
<dbReference type="SUPFAM" id="SSF52141">
    <property type="entry name" value="Uracil-DNA glycosylase-like"/>
    <property type="match status" value="1"/>
</dbReference>
<accession>A0A0F9IVD4</accession>
<organism evidence="2">
    <name type="scientific">marine sediment metagenome</name>
    <dbReference type="NCBI Taxonomy" id="412755"/>
    <lineage>
        <taxon>unclassified sequences</taxon>
        <taxon>metagenomes</taxon>
        <taxon>ecological metagenomes</taxon>
    </lineage>
</organism>
<evidence type="ECO:0000259" key="1">
    <source>
        <dbReference type="SMART" id="SM00305"/>
    </source>
</evidence>
<sequence>MAAAGVRKAYKRYYQGEVVSVQTELGTITGTPNHPALTPRGWVPLGDLSQGDYLLSDGGEVWGQGVVGPNPDNCPARFDEFFSTTKVSSTSHRVVGRVPDFHGDGIEAEVEIVTTQHGLLRYWVESAVLQTLLHLSLQRAYEATGLLKRSGASRKKLLYPFRRRLGQAVNFIRTAREQFSAPNCQTLHSQGSSLAAVANRDALLAQVISESLLPYVMSGCYSLDAPPLNVKRTKVIKISRKHFNGHVYNLETDTGHYTVGGIIVSNCKPPTLNWTDQNFRPEVAKAFAQCAPYLDDLVAQFKPRVVVPMGNVALRRSCGVSGIESRHSYVHESVWGIPAIPTFHPSYIMQGNQKMGGAFVFALRRAMEAAKGALKPTKFELLLDPP</sequence>
<dbReference type="AlphaFoldDB" id="A0A0F9IVD4"/>
<dbReference type="EMBL" id="LAZR01013015">
    <property type="protein sequence ID" value="KKM23989.1"/>
    <property type="molecule type" value="Genomic_DNA"/>
</dbReference>
<feature type="domain" description="Hint" evidence="1">
    <location>
        <begin position="227"/>
        <end position="272"/>
    </location>
</feature>
<dbReference type="SMART" id="SM00305">
    <property type="entry name" value="HintC"/>
    <property type="match status" value="1"/>
</dbReference>
<dbReference type="Gene3D" id="2.170.16.10">
    <property type="entry name" value="Hedgehog/Intein (Hint) domain"/>
    <property type="match status" value="1"/>
</dbReference>
<reference evidence="2" key="1">
    <citation type="journal article" date="2015" name="Nature">
        <title>Complex archaea that bridge the gap between prokaryotes and eukaryotes.</title>
        <authorList>
            <person name="Spang A."/>
            <person name="Saw J.H."/>
            <person name="Jorgensen S.L."/>
            <person name="Zaremba-Niedzwiedzka K."/>
            <person name="Martijn J."/>
            <person name="Lind A.E."/>
            <person name="van Eijk R."/>
            <person name="Schleper C."/>
            <person name="Guy L."/>
            <person name="Ettema T.J."/>
        </authorList>
    </citation>
    <scope>NUCLEOTIDE SEQUENCE</scope>
</reference>
<dbReference type="InterPro" id="IPR036844">
    <property type="entry name" value="Hint_dom_sf"/>
</dbReference>
<comment type="caution">
    <text evidence="2">The sequence shown here is derived from an EMBL/GenBank/DDBJ whole genome shotgun (WGS) entry which is preliminary data.</text>
</comment>
<dbReference type="Pfam" id="PF03167">
    <property type="entry name" value="UDG"/>
    <property type="match status" value="1"/>
</dbReference>
<dbReference type="InterPro" id="IPR005122">
    <property type="entry name" value="Uracil-DNA_glycosylase-like"/>
</dbReference>
<feature type="non-terminal residue" evidence="2">
    <location>
        <position position="386"/>
    </location>
</feature>
<dbReference type="InterPro" id="IPR030934">
    <property type="entry name" value="Intein_C"/>
</dbReference>
<proteinExistence type="predicted"/>
<evidence type="ECO:0000313" key="2">
    <source>
        <dbReference type="EMBL" id="KKM23989.1"/>
    </source>
</evidence>
<dbReference type="SUPFAM" id="SSF51294">
    <property type="entry name" value="Hedgehog/intein (Hint) domain"/>
    <property type="match status" value="1"/>
</dbReference>
<name>A0A0F9IVD4_9ZZZZ</name>
<dbReference type="Gene3D" id="3.40.470.10">
    <property type="entry name" value="Uracil-DNA glycosylase-like domain"/>
    <property type="match status" value="1"/>
</dbReference>
<gene>
    <name evidence="2" type="ORF">LCGC14_1609680</name>
</gene>
<dbReference type="InterPro" id="IPR036895">
    <property type="entry name" value="Uracil-DNA_glycosylase-like_sf"/>
</dbReference>
<dbReference type="CDD" id="cd00081">
    <property type="entry name" value="Hint"/>
    <property type="match status" value="1"/>
</dbReference>
<dbReference type="InterPro" id="IPR003586">
    <property type="entry name" value="Hint_dom_C"/>
</dbReference>
<dbReference type="PROSITE" id="PS50818">
    <property type="entry name" value="INTEIN_C_TER"/>
    <property type="match status" value="1"/>
</dbReference>